<dbReference type="GO" id="GO:0016787">
    <property type="term" value="F:hydrolase activity"/>
    <property type="evidence" value="ECO:0007669"/>
    <property type="project" value="UniProtKB-KW"/>
</dbReference>
<accession>A0ABU8XMV0</accession>
<dbReference type="EMBL" id="JBBLZC010000004">
    <property type="protein sequence ID" value="MEK0082521.1"/>
    <property type="molecule type" value="Genomic_DNA"/>
</dbReference>
<sequence length="247" mass="27271">MSALLAALNVAAAPTPTEADTYPPRKGRDPYPAHVALAEHAKLTPCARDDLECRAFTGTLAWRPDERRPLIAPRTLRRFVLLDHLPAGQRERAMRCLAFIAWAEARSDGVDGMRAVVAVVLNRASDPAYSVHPCSVIAQTGAFEPVAKGRYRATVQALERNALAPFPRPRSTADAAALQMARLLVWRMALEDGYQDPTDGATHFVAPKVLKARGQRMPRWTKVLERTARIGGHHFYRARGLEVARNP</sequence>
<evidence type="ECO:0000313" key="2">
    <source>
        <dbReference type="EMBL" id="MEK0082521.1"/>
    </source>
</evidence>
<feature type="domain" description="Cell wall hydrolase SleB" evidence="1">
    <location>
        <begin position="109"/>
        <end position="236"/>
    </location>
</feature>
<name>A0ABU8XMV0_9PROT</name>
<dbReference type="RefSeq" id="WP_418158376.1">
    <property type="nucleotide sequence ID" value="NZ_JBBLZC010000004.1"/>
</dbReference>
<proteinExistence type="predicted"/>
<protein>
    <submittedName>
        <fullName evidence="2">Cell wall hydrolase</fullName>
    </submittedName>
</protein>
<comment type="caution">
    <text evidence="2">The sequence shown here is derived from an EMBL/GenBank/DDBJ whole genome shotgun (WGS) entry which is preliminary data.</text>
</comment>
<evidence type="ECO:0000259" key="1">
    <source>
        <dbReference type="Pfam" id="PF07486"/>
    </source>
</evidence>
<dbReference type="Pfam" id="PF07486">
    <property type="entry name" value="Hydrolase_2"/>
    <property type="match status" value="1"/>
</dbReference>
<organism evidence="2 3">
    <name type="scientific">Benzoatithermus flavus</name>
    <dbReference type="NCBI Taxonomy" id="3108223"/>
    <lineage>
        <taxon>Bacteria</taxon>
        <taxon>Pseudomonadati</taxon>
        <taxon>Pseudomonadota</taxon>
        <taxon>Alphaproteobacteria</taxon>
        <taxon>Geminicoccales</taxon>
        <taxon>Geminicoccaceae</taxon>
        <taxon>Benzoatithermus</taxon>
    </lineage>
</organism>
<dbReference type="Gene3D" id="6.20.240.60">
    <property type="match status" value="1"/>
</dbReference>
<dbReference type="Gene3D" id="1.10.10.2520">
    <property type="entry name" value="Cell wall hydrolase SleB, domain 1"/>
    <property type="match status" value="1"/>
</dbReference>
<keyword evidence="3" id="KW-1185">Reference proteome</keyword>
<dbReference type="Proteomes" id="UP001375743">
    <property type="component" value="Unassembled WGS sequence"/>
</dbReference>
<reference evidence="2 3" key="1">
    <citation type="submission" date="2024-01" db="EMBL/GenBank/DDBJ databases">
        <title>Multi-omics insights into the function and evolution of sodium benzoate biodegradation pathways in Benzoatithermus flavus gen. nov., sp. nov. from hot spring.</title>
        <authorList>
            <person name="Hu C.-J."/>
            <person name="Li W.-J."/>
        </authorList>
    </citation>
    <scope>NUCLEOTIDE SEQUENCE [LARGE SCALE GENOMIC DNA]</scope>
    <source>
        <strain evidence="2 3">SYSU G07066</strain>
    </source>
</reference>
<evidence type="ECO:0000313" key="3">
    <source>
        <dbReference type="Proteomes" id="UP001375743"/>
    </source>
</evidence>
<keyword evidence="2" id="KW-0378">Hydrolase</keyword>
<dbReference type="InterPro" id="IPR042047">
    <property type="entry name" value="SleB_dom1"/>
</dbReference>
<gene>
    <name evidence="2" type="ORF">U1T56_05125</name>
</gene>
<dbReference type="InterPro" id="IPR011105">
    <property type="entry name" value="Cell_wall_hydrolase_SleB"/>
</dbReference>